<reference evidence="2" key="1">
    <citation type="submission" date="2014-09" db="EMBL/GenBank/DDBJ databases">
        <authorList>
            <person name="Mudge J."/>
            <person name="Ramaraj T."/>
            <person name="Lindquist I.E."/>
            <person name="Bharti A.K."/>
            <person name="Sundararajan A."/>
            <person name="Cameron C.T."/>
            <person name="Woodward J.E."/>
            <person name="May G.D."/>
            <person name="Brubaker C."/>
            <person name="Broadhvest J."/>
            <person name="Wilkins T.A."/>
        </authorList>
    </citation>
    <scope>NUCLEOTIDE SEQUENCE</scope>
    <source>
        <strain evidence="2">cv. AKA8401</strain>
    </source>
</reference>
<dbReference type="AlphaFoldDB" id="A0A0B0MNR0"/>
<comment type="caution">
    <text evidence="1">The sequence shown here is derived from an EMBL/GenBank/DDBJ whole genome shotgun (WGS) entry which is preliminary data.</text>
</comment>
<keyword evidence="2" id="KW-1185">Reference proteome</keyword>
<dbReference type="EMBL" id="JRRC01262251">
    <property type="protein sequence ID" value="KHG02380.1"/>
    <property type="molecule type" value="Genomic_DNA"/>
</dbReference>
<evidence type="ECO:0000313" key="2">
    <source>
        <dbReference type="Proteomes" id="UP000032142"/>
    </source>
</evidence>
<protein>
    <submittedName>
        <fullName evidence="1">Uncharacterized protein</fullName>
    </submittedName>
</protein>
<evidence type="ECO:0000313" key="1">
    <source>
        <dbReference type="EMBL" id="KHG02380.1"/>
    </source>
</evidence>
<dbReference type="Proteomes" id="UP000032142">
    <property type="component" value="Unassembled WGS sequence"/>
</dbReference>
<accession>A0A0B0MNR0</accession>
<gene>
    <name evidence="1" type="ORF">F383_25291</name>
</gene>
<sequence length="50" mass="5762">MRPHLISTQSLSYLSCLIDFNTLNRSAPYQSQQQVPVYGRSDCRLEPIFS</sequence>
<name>A0A0B0MNR0_GOSAR</name>
<organism evidence="1 2">
    <name type="scientific">Gossypium arboreum</name>
    <name type="common">Tree cotton</name>
    <name type="synonym">Gossypium nanking</name>
    <dbReference type="NCBI Taxonomy" id="29729"/>
    <lineage>
        <taxon>Eukaryota</taxon>
        <taxon>Viridiplantae</taxon>
        <taxon>Streptophyta</taxon>
        <taxon>Embryophyta</taxon>
        <taxon>Tracheophyta</taxon>
        <taxon>Spermatophyta</taxon>
        <taxon>Magnoliopsida</taxon>
        <taxon>eudicotyledons</taxon>
        <taxon>Gunneridae</taxon>
        <taxon>Pentapetalae</taxon>
        <taxon>rosids</taxon>
        <taxon>malvids</taxon>
        <taxon>Malvales</taxon>
        <taxon>Malvaceae</taxon>
        <taxon>Malvoideae</taxon>
        <taxon>Gossypium</taxon>
    </lineage>
</organism>
<proteinExistence type="predicted"/>